<dbReference type="EMBL" id="CM004398">
    <property type="protein sequence ID" value="OAY34762.1"/>
    <property type="molecule type" value="Genomic_DNA"/>
</dbReference>
<accession>A0A2C9UTA9</accession>
<name>A0A2C9UTA9_MANES</name>
<protein>
    <submittedName>
        <fullName evidence="1">Uncharacterized protein</fullName>
    </submittedName>
</protein>
<evidence type="ECO:0000313" key="1">
    <source>
        <dbReference type="EMBL" id="OAY34762.1"/>
    </source>
</evidence>
<gene>
    <name evidence="1" type="ORF">MANES_12G045300</name>
</gene>
<proteinExistence type="predicted"/>
<organism evidence="1">
    <name type="scientific">Manihot esculenta</name>
    <name type="common">Cassava</name>
    <name type="synonym">Jatropha manihot</name>
    <dbReference type="NCBI Taxonomy" id="3983"/>
    <lineage>
        <taxon>Eukaryota</taxon>
        <taxon>Viridiplantae</taxon>
        <taxon>Streptophyta</taxon>
        <taxon>Embryophyta</taxon>
        <taxon>Tracheophyta</taxon>
        <taxon>Spermatophyta</taxon>
        <taxon>Magnoliopsida</taxon>
        <taxon>eudicotyledons</taxon>
        <taxon>Gunneridae</taxon>
        <taxon>Pentapetalae</taxon>
        <taxon>rosids</taxon>
        <taxon>fabids</taxon>
        <taxon>Malpighiales</taxon>
        <taxon>Euphorbiaceae</taxon>
        <taxon>Crotonoideae</taxon>
        <taxon>Manihoteae</taxon>
        <taxon>Manihot</taxon>
    </lineage>
</organism>
<dbReference type="AlphaFoldDB" id="A0A2C9UTA9"/>
<sequence length="63" mass="7089">MEQKASTLRFRTLYSWSCSRFSGVSRALLGFSSSLLNTIHFALLDRSLVSGLYTPNPSPFIFL</sequence>
<reference evidence="1" key="1">
    <citation type="submission" date="2016-02" db="EMBL/GenBank/DDBJ databases">
        <title>WGS assembly of Manihot esculenta.</title>
        <authorList>
            <person name="Bredeson J.V."/>
            <person name="Prochnik S.E."/>
            <person name="Lyons J.B."/>
            <person name="Schmutz J."/>
            <person name="Grimwood J."/>
            <person name="Vrebalov J."/>
            <person name="Bart R.S."/>
            <person name="Amuge T."/>
            <person name="Ferguson M.E."/>
            <person name="Green R."/>
            <person name="Putnam N."/>
            <person name="Stites J."/>
            <person name="Rounsley S."/>
            <person name="Rokhsar D.S."/>
        </authorList>
    </citation>
    <scope>NUCLEOTIDE SEQUENCE [LARGE SCALE GENOMIC DNA]</scope>
    <source>
        <tissue evidence="1">Leaf</tissue>
    </source>
</reference>